<name>A0A9D1H8T9_9FIRM</name>
<proteinExistence type="predicted"/>
<dbReference type="Gene3D" id="3.40.50.300">
    <property type="entry name" value="P-loop containing nucleotide triphosphate hydrolases"/>
    <property type="match status" value="1"/>
</dbReference>
<dbReference type="InterPro" id="IPR027417">
    <property type="entry name" value="P-loop_NTPase"/>
</dbReference>
<organism evidence="1 2">
    <name type="scientific">Candidatus Faecivivens stercoripullorum</name>
    <dbReference type="NCBI Taxonomy" id="2840805"/>
    <lineage>
        <taxon>Bacteria</taxon>
        <taxon>Bacillati</taxon>
        <taxon>Bacillota</taxon>
        <taxon>Clostridia</taxon>
        <taxon>Eubacteriales</taxon>
        <taxon>Oscillospiraceae</taxon>
        <taxon>Oscillospiraceae incertae sedis</taxon>
        <taxon>Candidatus Faecivivens</taxon>
    </lineage>
</organism>
<reference evidence="1" key="1">
    <citation type="submission" date="2020-10" db="EMBL/GenBank/DDBJ databases">
        <authorList>
            <person name="Gilroy R."/>
        </authorList>
    </citation>
    <scope>NUCLEOTIDE SEQUENCE</scope>
    <source>
        <strain evidence="1">ChiBcec7-5410</strain>
    </source>
</reference>
<comment type="caution">
    <text evidence="1">The sequence shown here is derived from an EMBL/GenBank/DDBJ whole genome shotgun (WGS) entry which is preliminary data.</text>
</comment>
<dbReference type="Proteomes" id="UP000824160">
    <property type="component" value="Unassembled WGS sequence"/>
</dbReference>
<dbReference type="Pfam" id="PF13671">
    <property type="entry name" value="AAA_33"/>
    <property type="match status" value="1"/>
</dbReference>
<evidence type="ECO:0000313" key="2">
    <source>
        <dbReference type="Proteomes" id="UP000824160"/>
    </source>
</evidence>
<sequence length="74" mass="8618">MAILHLMVGLPGSGKTTEAIRLEKEYHAIRFTPDEWHLKLFGNDFSGQWPDEVHDQRHSKVEQLMWETGKKMLA</sequence>
<reference evidence="1" key="2">
    <citation type="journal article" date="2021" name="PeerJ">
        <title>Extensive microbial diversity within the chicken gut microbiome revealed by metagenomics and culture.</title>
        <authorList>
            <person name="Gilroy R."/>
            <person name="Ravi A."/>
            <person name="Getino M."/>
            <person name="Pursley I."/>
            <person name="Horton D.L."/>
            <person name="Alikhan N.F."/>
            <person name="Baker D."/>
            <person name="Gharbi K."/>
            <person name="Hall N."/>
            <person name="Watson M."/>
            <person name="Adriaenssens E.M."/>
            <person name="Foster-Nyarko E."/>
            <person name="Jarju S."/>
            <person name="Secka A."/>
            <person name="Antonio M."/>
            <person name="Oren A."/>
            <person name="Chaudhuri R.R."/>
            <person name="La Ragione R."/>
            <person name="Hildebrand F."/>
            <person name="Pallen M.J."/>
        </authorList>
    </citation>
    <scope>NUCLEOTIDE SEQUENCE</scope>
    <source>
        <strain evidence="1">ChiBcec7-5410</strain>
    </source>
</reference>
<feature type="non-terminal residue" evidence="1">
    <location>
        <position position="74"/>
    </location>
</feature>
<protein>
    <submittedName>
        <fullName evidence="1">AAA family ATPase</fullName>
    </submittedName>
</protein>
<evidence type="ECO:0000313" key="1">
    <source>
        <dbReference type="EMBL" id="HIT95371.1"/>
    </source>
</evidence>
<dbReference type="EMBL" id="DVLW01000254">
    <property type="protein sequence ID" value="HIT95371.1"/>
    <property type="molecule type" value="Genomic_DNA"/>
</dbReference>
<accession>A0A9D1H8T9</accession>
<gene>
    <name evidence="1" type="ORF">IAC43_09310</name>
</gene>
<dbReference type="AlphaFoldDB" id="A0A9D1H8T9"/>
<dbReference type="SUPFAM" id="SSF52540">
    <property type="entry name" value="P-loop containing nucleoside triphosphate hydrolases"/>
    <property type="match status" value="1"/>
</dbReference>